<evidence type="ECO:0000256" key="16">
    <source>
        <dbReference type="ARBA" id="ARBA00023065"/>
    </source>
</evidence>
<keyword evidence="24" id="KW-0675">Receptor</keyword>
<keyword evidence="16" id="KW-0406">Ion transport</keyword>
<feature type="repeat" description="ANK" evidence="20">
    <location>
        <begin position="402"/>
        <end position="434"/>
    </location>
</feature>
<organism evidence="24 25">
    <name type="scientific">Nephila pilipes</name>
    <name type="common">Giant wood spider</name>
    <name type="synonym">Nephila maculata</name>
    <dbReference type="NCBI Taxonomy" id="299642"/>
    <lineage>
        <taxon>Eukaryota</taxon>
        <taxon>Metazoa</taxon>
        <taxon>Ecdysozoa</taxon>
        <taxon>Arthropoda</taxon>
        <taxon>Chelicerata</taxon>
        <taxon>Arachnida</taxon>
        <taxon>Araneae</taxon>
        <taxon>Araneomorphae</taxon>
        <taxon>Entelegynae</taxon>
        <taxon>Araneoidea</taxon>
        <taxon>Nephilidae</taxon>
        <taxon>Nephila</taxon>
    </lineage>
</organism>
<dbReference type="Pfam" id="PF12796">
    <property type="entry name" value="Ank_2"/>
    <property type="match status" value="5"/>
</dbReference>
<dbReference type="PANTHER" id="PTHR47143:SF3">
    <property type="entry name" value="PWWP DOMAIN-CONTAINING PROTEIN"/>
    <property type="match status" value="1"/>
</dbReference>
<evidence type="ECO:0000256" key="18">
    <source>
        <dbReference type="ARBA" id="ARBA00023298"/>
    </source>
</evidence>
<dbReference type="Gene3D" id="1.10.287.70">
    <property type="match status" value="1"/>
</dbReference>
<proteinExistence type="predicted"/>
<feature type="repeat" description="ANK" evidence="20">
    <location>
        <begin position="832"/>
        <end position="864"/>
    </location>
</feature>
<dbReference type="GO" id="GO:0090729">
    <property type="term" value="F:toxin activity"/>
    <property type="evidence" value="ECO:0007669"/>
    <property type="project" value="UniProtKB-KW"/>
</dbReference>
<dbReference type="Pfam" id="PF00520">
    <property type="entry name" value="Ion_trans"/>
    <property type="match status" value="1"/>
</dbReference>
<feature type="repeat" description="ANK" evidence="20">
    <location>
        <begin position="765"/>
        <end position="797"/>
    </location>
</feature>
<evidence type="ECO:0000256" key="14">
    <source>
        <dbReference type="ARBA" id="ARBA00023028"/>
    </source>
</evidence>
<dbReference type="EMBL" id="BMAW01009900">
    <property type="protein sequence ID" value="GFT16280.1"/>
    <property type="molecule type" value="Genomic_DNA"/>
</dbReference>
<dbReference type="PROSITE" id="PS50297">
    <property type="entry name" value="ANK_REP_REGION"/>
    <property type="match status" value="12"/>
</dbReference>
<dbReference type="SUPFAM" id="SSF50630">
    <property type="entry name" value="Acid proteases"/>
    <property type="match status" value="1"/>
</dbReference>
<dbReference type="GO" id="GO:0005576">
    <property type="term" value="C:extracellular region"/>
    <property type="evidence" value="ECO:0007669"/>
    <property type="project" value="UniProtKB-SubCell"/>
</dbReference>
<protein>
    <submittedName>
        <fullName evidence="24">Transient receptor potential cation channel subfamily A member 1 homolog</fullName>
    </submittedName>
</protein>
<keyword evidence="25" id="KW-1185">Reference proteome</keyword>
<comment type="caution">
    <text evidence="24">The sequence shown here is derived from an EMBL/GenBank/DDBJ whole genome shotgun (WGS) entry which is preliminary data.</text>
</comment>
<feature type="region of interest" description="Disordered" evidence="21">
    <location>
        <begin position="1"/>
        <end position="46"/>
    </location>
</feature>
<evidence type="ECO:0000256" key="21">
    <source>
        <dbReference type="SAM" id="MobiDB-lite"/>
    </source>
</evidence>
<comment type="subcellular location">
    <subcellularLocation>
        <location evidence="1">Membrane</location>
        <topology evidence="1">Multi-pass membrane protein</topology>
    </subcellularLocation>
    <subcellularLocation>
        <location evidence="3">Secreted</location>
    </subcellularLocation>
    <subcellularLocation>
        <location evidence="2">Target cell membrane</location>
    </subcellularLocation>
</comment>
<feature type="repeat" description="ANK" evidence="20">
    <location>
        <begin position="696"/>
        <end position="728"/>
    </location>
</feature>
<feature type="repeat" description="ANK" evidence="20">
    <location>
        <begin position="435"/>
        <end position="486"/>
    </location>
</feature>
<keyword evidence="8" id="KW-0716">Sensory transduction</keyword>
<evidence type="ECO:0000256" key="6">
    <source>
        <dbReference type="ARBA" id="ARBA00022525"/>
    </source>
</evidence>
<keyword evidence="7" id="KW-1052">Target cell membrane</keyword>
<keyword evidence="10 22" id="KW-0812">Transmembrane</keyword>
<dbReference type="GO" id="GO:0044218">
    <property type="term" value="C:other organism cell membrane"/>
    <property type="evidence" value="ECO:0007669"/>
    <property type="project" value="UniProtKB-KW"/>
</dbReference>
<keyword evidence="17 22" id="KW-0472">Membrane</keyword>
<feature type="transmembrane region" description="Helical" evidence="22">
    <location>
        <begin position="1255"/>
        <end position="1278"/>
    </location>
</feature>
<keyword evidence="15 20" id="KW-0040">ANK repeat</keyword>
<evidence type="ECO:0000256" key="19">
    <source>
        <dbReference type="ARBA" id="ARBA00023303"/>
    </source>
</evidence>
<keyword evidence="13 22" id="KW-1133">Transmembrane helix</keyword>
<dbReference type="GO" id="GO:0005216">
    <property type="term" value="F:monoatomic ion channel activity"/>
    <property type="evidence" value="ECO:0007669"/>
    <property type="project" value="InterPro"/>
</dbReference>
<dbReference type="InterPro" id="IPR021109">
    <property type="entry name" value="Peptidase_aspartic_dom_sf"/>
</dbReference>
<dbReference type="Proteomes" id="UP000887013">
    <property type="component" value="Unassembled WGS sequence"/>
</dbReference>
<feature type="repeat" description="ANK" evidence="20">
    <location>
        <begin position="663"/>
        <end position="695"/>
    </location>
</feature>
<keyword evidence="4" id="KW-0813">Transport</keyword>
<dbReference type="SMART" id="SM00248">
    <property type="entry name" value="ANK"/>
    <property type="match status" value="16"/>
</dbReference>
<feature type="repeat" description="ANK" evidence="20">
    <location>
        <begin position="597"/>
        <end position="629"/>
    </location>
</feature>
<evidence type="ECO:0000256" key="4">
    <source>
        <dbReference type="ARBA" id="ARBA00022448"/>
    </source>
</evidence>
<dbReference type="CDD" id="cd00303">
    <property type="entry name" value="retropepsin_like"/>
    <property type="match status" value="1"/>
</dbReference>
<evidence type="ECO:0000256" key="20">
    <source>
        <dbReference type="PROSITE-ProRule" id="PRU00023"/>
    </source>
</evidence>
<dbReference type="OrthoDB" id="1661883at2759"/>
<evidence type="ECO:0000313" key="24">
    <source>
        <dbReference type="EMBL" id="GFT16280.1"/>
    </source>
</evidence>
<evidence type="ECO:0000256" key="17">
    <source>
        <dbReference type="ARBA" id="ARBA00023136"/>
    </source>
</evidence>
<evidence type="ECO:0000256" key="22">
    <source>
        <dbReference type="SAM" id="Phobius"/>
    </source>
</evidence>
<feature type="transmembrane region" description="Helical" evidence="22">
    <location>
        <begin position="1118"/>
        <end position="1139"/>
    </location>
</feature>
<keyword evidence="19" id="KW-0407">Ion channel</keyword>
<evidence type="ECO:0000259" key="23">
    <source>
        <dbReference type="Pfam" id="PF00520"/>
    </source>
</evidence>
<dbReference type="InterPro" id="IPR052076">
    <property type="entry name" value="TRP_cation_channel"/>
</dbReference>
<dbReference type="SUPFAM" id="SSF48403">
    <property type="entry name" value="Ankyrin repeat"/>
    <property type="match status" value="2"/>
</dbReference>
<keyword evidence="9" id="KW-0800">Toxin</keyword>
<feature type="repeat" description="ANK" evidence="20">
    <location>
        <begin position="554"/>
        <end position="576"/>
    </location>
</feature>
<evidence type="ECO:0000256" key="10">
    <source>
        <dbReference type="ARBA" id="ARBA00022692"/>
    </source>
</evidence>
<keyword evidence="12" id="KW-0677">Repeat</keyword>
<evidence type="ECO:0000313" key="25">
    <source>
        <dbReference type="Proteomes" id="UP000887013"/>
    </source>
</evidence>
<feature type="transmembrane region" description="Helical" evidence="22">
    <location>
        <begin position="1350"/>
        <end position="1374"/>
    </location>
</feature>
<feature type="repeat" description="ANK" evidence="20">
    <location>
        <begin position="630"/>
        <end position="662"/>
    </location>
</feature>
<keyword evidence="6" id="KW-0964">Secreted</keyword>
<gene>
    <name evidence="24" type="primary">trpa-1</name>
    <name evidence="24" type="ORF">NPIL_664272</name>
</gene>
<keyword evidence="14" id="KW-0638">Presynaptic neurotoxin</keyword>
<feature type="repeat" description="ANK" evidence="20">
    <location>
        <begin position="898"/>
        <end position="930"/>
    </location>
</feature>
<sequence>MKNNPNQTFKKKEEFRKPFPLKKSPPVGGSYDNHSPGPSRIVPRFSSSRTEGIKPIQCYGCGTPGVIKAKCPTCKRANETVTAVNCMTLFNLNSNSDPSSLIILRIFGEKIAVCEDTGASHTIAGEKLFKFLQEHDIIFENKIISLMMADGIRQTITTLSAVVNLYIEGKVIPTEFLVLPEAKGNKTLLGRDFLNAAGIVLDVQGGKRYFSENPRKQYEFFKKPLEEIAISAFEHREDEVFIGLNLFRDLSCGAPSVERCWQHLRSELQKENVIKKKEEIGGRQNIFAEEYTMSTQFAKVKYSQYNRANYQAESDDDIGSESSLSNLNSKYISRKIKFCKETKVDLETSPITKSFDESEAAGEPAFTLQQVLRDENLDQLRIYLDNLSLEACRLRLNKLDSNKRAPLHYAARYNLVAATRLLIDRSADVNIEGEDGLTPLHFAARYGYNKANKCLTEELVESPIDESQTVISVLIDGGAHVNCQDNYGMTPLHYAAMRGNTFASVQLLKSNKINTETSDKQEMTALHCAANYNSPEVVKVLLEANAHPEATDENMSTPLHLAATTGSKKIIILLLNAVEKHGGLDNLRKYIDEKNLNGNTALHLAVMKGHLKIVTILLEKGADVKSTFDHSSHPLHLAAVSGNVNIVKCLLQHGAAVNCVNNFGETPLHKAAAFNACEVLEFLLKNGADIENHDNANFTPLLIAVAEGHVDAINTLLNFKANVKVLDNMDRTVIFWAAQEDHPKSLMTLLKHDNSIALVNTCDHYDNSPLHIAALKGYSEVTEILLQNGAEIERKNEHEQTPLHLASIHGHVDVASLFIKHDKTIVNTEDENANTPLHLAALSGHVNMVCNLLNAGGNIEARNCYLWTPLDCAASRGWKRCCQCLLNAGANVDSVDKSKATPLHLAAREGHRGVVKLLLKYGASIAQCDKNGKNCLDLAIDEGHEEVAMEILSDPNWEAVLRNESDQNKYGIHQTPLRRLIRQMPDVAEHVLDQCIVTNNFSEDHPQHQVTFHYEFLDDMFACYKPFLYEGHEQSDTLSQSGGSIFTGSNIFDDNGYVKKKVMPYTNDKEILKYNHPLMLMGTSGTCLLQVSYGREDLLSHPLCESLLRRKWKYYGRYVYYSNLLVFTLFLIFLTGYVVTAVPPCPMKDAEEMDPNCCSLKNYTCQPFIGKCDTNMEQVFPRICRNFIYILALIHLLKEIYQIHQNGRRYLNLENALEWSCYLSALIFVADLTECSSQSGIREVWQWELGSLSIFSAWMVLLMFISKFPFLGIYVIMFFQILSTFVNFSFVFFLFVVAFALGFYALLQNQNPFESPGEAIVKTGVMMIGEIEFDAIFNEPDNKVYFKGPAYALFIIFLLIMAVIIMNLLIGLAVDDIKGVQEKAELKRLAMKVELVLTVERILPVVVLRKCIFKYRHFFPNAWKNYPWYLKCFSVNQTLTPKLPKNALEIVEEKQAKLNKQVKEIQETIFQVQKDVKHIIASMKKQGS</sequence>
<dbReference type="PRINTS" id="PR01415">
    <property type="entry name" value="ANKYRIN"/>
</dbReference>
<keyword evidence="5" id="KW-0268">Exocytosis</keyword>
<dbReference type="InterPro" id="IPR005821">
    <property type="entry name" value="Ion_trans_dom"/>
</dbReference>
<evidence type="ECO:0000256" key="7">
    <source>
        <dbReference type="ARBA" id="ARBA00022537"/>
    </source>
</evidence>
<evidence type="ECO:0000256" key="3">
    <source>
        <dbReference type="ARBA" id="ARBA00004613"/>
    </source>
</evidence>
<feature type="repeat" description="ANK" evidence="20">
    <location>
        <begin position="798"/>
        <end position="830"/>
    </location>
</feature>
<feature type="repeat" description="ANK" evidence="20">
    <location>
        <begin position="487"/>
        <end position="520"/>
    </location>
</feature>
<evidence type="ECO:0000256" key="1">
    <source>
        <dbReference type="ARBA" id="ARBA00004141"/>
    </source>
</evidence>
<keyword evidence="18" id="KW-1053">Target membrane</keyword>
<evidence type="ECO:0000256" key="5">
    <source>
        <dbReference type="ARBA" id="ARBA00022483"/>
    </source>
</evidence>
<reference evidence="24" key="1">
    <citation type="submission" date="2020-08" db="EMBL/GenBank/DDBJ databases">
        <title>Multicomponent nature underlies the extraordinary mechanical properties of spider dragline silk.</title>
        <authorList>
            <person name="Kono N."/>
            <person name="Nakamura H."/>
            <person name="Mori M."/>
            <person name="Yoshida Y."/>
            <person name="Ohtoshi R."/>
            <person name="Malay A.D."/>
            <person name="Moran D.A.P."/>
            <person name="Tomita M."/>
            <person name="Numata K."/>
            <person name="Arakawa K."/>
        </authorList>
    </citation>
    <scope>NUCLEOTIDE SEQUENCE</scope>
</reference>
<dbReference type="GO" id="GO:0044231">
    <property type="term" value="C:host cell presynaptic membrane"/>
    <property type="evidence" value="ECO:0007669"/>
    <property type="project" value="UniProtKB-KW"/>
</dbReference>
<evidence type="ECO:0000256" key="15">
    <source>
        <dbReference type="ARBA" id="ARBA00023043"/>
    </source>
</evidence>
<dbReference type="InterPro" id="IPR002110">
    <property type="entry name" value="Ankyrin_rpt"/>
</dbReference>
<feature type="transmembrane region" description="Helical" evidence="22">
    <location>
        <begin position="1285"/>
        <end position="1307"/>
    </location>
</feature>
<evidence type="ECO:0000256" key="2">
    <source>
        <dbReference type="ARBA" id="ARBA00004175"/>
    </source>
</evidence>
<name>A0A8X6TK18_NEPPI</name>
<dbReference type="Gene3D" id="2.40.70.10">
    <property type="entry name" value="Acid Proteases"/>
    <property type="match status" value="1"/>
</dbReference>
<evidence type="ECO:0000256" key="13">
    <source>
        <dbReference type="ARBA" id="ARBA00022989"/>
    </source>
</evidence>
<dbReference type="PANTHER" id="PTHR47143">
    <property type="entry name" value="TRANSIENT RECEPTOR POTENTIAL CATION CHANNEL PROTEIN PAINLESS"/>
    <property type="match status" value="1"/>
</dbReference>
<dbReference type="Gene3D" id="1.25.40.20">
    <property type="entry name" value="Ankyrin repeat-containing domain"/>
    <property type="match status" value="5"/>
</dbReference>
<dbReference type="Pfam" id="PF00023">
    <property type="entry name" value="Ank"/>
    <property type="match status" value="2"/>
</dbReference>
<evidence type="ECO:0000256" key="11">
    <source>
        <dbReference type="ARBA" id="ARBA00022699"/>
    </source>
</evidence>
<dbReference type="GO" id="GO:0034703">
    <property type="term" value="C:cation channel complex"/>
    <property type="evidence" value="ECO:0007669"/>
    <property type="project" value="UniProtKB-ARBA"/>
</dbReference>
<evidence type="ECO:0000256" key="12">
    <source>
        <dbReference type="ARBA" id="ARBA00022737"/>
    </source>
</evidence>
<evidence type="ECO:0000256" key="9">
    <source>
        <dbReference type="ARBA" id="ARBA00022656"/>
    </source>
</evidence>
<dbReference type="GO" id="GO:0006887">
    <property type="term" value="P:exocytosis"/>
    <property type="evidence" value="ECO:0007669"/>
    <property type="project" value="UniProtKB-KW"/>
</dbReference>
<evidence type="ECO:0000256" key="8">
    <source>
        <dbReference type="ARBA" id="ARBA00022606"/>
    </source>
</evidence>
<dbReference type="InterPro" id="IPR036770">
    <property type="entry name" value="Ankyrin_rpt-contain_sf"/>
</dbReference>
<accession>A0A8X6TK18</accession>
<feature type="repeat" description="ANK" evidence="20">
    <location>
        <begin position="521"/>
        <end position="553"/>
    </location>
</feature>
<feature type="domain" description="Ion transport" evidence="23">
    <location>
        <begin position="1168"/>
        <end position="1384"/>
    </location>
</feature>
<keyword evidence="11" id="KW-0528">Neurotoxin</keyword>
<dbReference type="PROSITE" id="PS50088">
    <property type="entry name" value="ANK_REPEAT"/>
    <property type="match status" value="13"/>
</dbReference>